<dbReference type="SMART" id="SM00238">
    <property type="entry name" value="BIR"/>
    <property type="match status" value="1"/>
</dbReference>
<dbReference type="Pfam" id="PF00653">
    <property type="entry name" value="BIR"/>
    <property type="match status" value="1"/>
</dbReference>
<dbReference type="CDD" id="cd00022">
    <property type="entry name" value="BIR"/>
    <property type="match status" value="1"/>
</dbReference>
<dbReference type="PANTHER" id="PTHR10044:SF139">
    <property type="entry name" value="DEATH-ASSOCIATED INHIBITOR OF APOPTOSIS 2"/>
    <property type="match status" value="1"/>
</dbReference>
<dbReference type="PROSITE" id="PS50089">
    <property type="entry name" value="ZF_RING_2"/>
    <property type="match status" value="1"/>
</dbReference>
<evidence type="ECO:0000259" key="6">
    <source>
        <dbReference type="PROSITE" id="PS50089"/>
    </source>
</evidence>
<proteinExistence type="inferred from homology"/>
<dbReference type="InterPro" id="IPR001841">
    <property type="entry name" value="Znf_RING"/>
</dbReference>
<accession>A0ABQ9FH30</accession>
<dbReference type="InterPro" id="IPR013083">
    <property type="entry name" value="Znf_RING/FYVE/PHD"/>
</dbReference>
<dbReference type="SUPFAM" id="SSF57924">
    <property type="entry name" value="Inhibitor of apoptosis (IAP) repeat"/>
    <property type="match status" value="1"/>
</dbReference>
<evidence type="ECO:0000313" key="7">
    <source>
        <dbReference type="EMBL" id="KAJ8315580.1"/>
    </source>
</evidence>
<dbReference type="InterPro" id="IPR001370">
    <property type="entry name" value="BIR_rpt"/>
</dbReference>
<feature type="compositionally biased region" description="Low complexity" evidence="5">
    <location>
        <begin position="175"/>
        <end position="193"/>
    </location>
</feature>
<dbReference type="Gene3D" id="1.10.1170.10">
    <property type="entry name" value="Inhibitor Of Apoptosis Protein (2mihbC-IAP-1), Chain A"/>
    <property type="match status" value="1"/>
</dbReference>
<comment type="caution">
    <text evidence="7">The sequence shown here is derived from an EMBL/GenBank/DDBJ whole genome shotgun (WGS) entry which is preliminary data.</text>
</comment>
<evidence type="ECO:0000256" key="1">
    <source>
        <dbReference type="ARBA" id="ARBA00006672"/>
    </source>
</evidence>
<dbReference type="EMBL" id="JARBDR010000337">
    <property type="protein sequence ID" value="KAJ8315580.1"/>
    <property type="molecule type" value="Genomic_DNA"/>
</dbReference>
<feature type="region of interest" description="Disordered" evidence="5">
    <location>
        <begin position="165"/>
        <end position="202"/>
    </location>
</feature>
<name>A0ABQ9FH30_TEGGR</name>
<sequence>MNMESWKFLLAEVYMTVFIILLFFVLPPASINTADNYQSRWREGNYFTSDHLSQASNIQERRRIFFKAQKIADILKSKCMETKLHKPVFGKNTDYYKGLKQLYNIYPNQPKIICYPASQSTEENRNNGVHEALNELVENVEGLQIRVRETEERIASFRSYLRQNFNTGDHENEQQSEVSGGSSRSQSAVSAPVSDRDRLPSINNTVTSVWRSQRLQRPNNHNRHATRNLNIRWGCCVFPEYRSHSSRRSTFNNWQSPGQSPDEMTEAGFFCIGNDCVRCYACGIGLRCWEETDDPWLEHIKFSKDCPHVLECKGKDYIDIVSEVARMSNNLQEETPVRPRQQGATVGIDDQRRQQQREIRNPLQHPVAQEAIRKGFTPCIVTEAIEKIICDYGFHSLSFGLLLGILYHMKQSSRRFQQTDEATSTRQDDVQDVEEERRHLIEKYQCKICFENDVQIVFLPCRHACCCVQCAFAMNKCPICRKNINGTVRIRLEY</sequence>
<protein>
    <recommendedName>
        <fullName evidence="6">RING-type domain-containing protein</fullName>
    </recommendedName>
</protein>
<evidence type="ECO:0000256" key="3">
    <source>
        <dbReference type="ARBA" id="ARBA00022833"/>
    </source>
</evidence>
<evidence type="ECO:0000256" key="2">
    <source>
        <dbReference type="ARBA" id="ARBA00022771"/>
    </source>
</evidence>
<dbReference type="PANTHER" id="PTHR10044">
    <property type="entry name" value="INHIBITOR OF APOPTOSIS"/>
    <property type="match status" value="1"/>
</dbReference>
<dbReference type="Gene3D" id="3.30.40.10">
    <property type="entry name" value="Zinc/RING finger domain, C3HC4 (zinc finger)"/>
    <property type="match status" value="1"/>
</dbReference>
<keyword evidence="8" id="KW-1185">Reference proteome</keyword>
<keyword evidence="3" id="KW-0862">Zinc</keyword>
<evidence type="ECO:0000313" key="8">
    <source>
        <dbReference type="Proteomes" id="UP001217089"/>
    </source>
</evidence>
<feature type="domain" description="RING-type" evidence="6">
    <location>
        <begin position="446"/>
        <end position="481"/>
    </location>
</feature>
<keyword evidence="2 4" id="KW-0863">Zinc-finger</keyword>
<evidence type="ECO:0000256" key="5">
    <source>
        <dbReference type="SAM" id="MobiDB-lite"/>
    </source>
</evidence>
<gene>
    <name evidence="7" type="ORF">KUTeg_007730</name>
</gene>
<comment type="similarity">
    <text evidence="1">Belongs to the IAP family.</text>
</comment>
<dbReference type="InterPro" id="IPR050784">
    <property type="entry name" value="IAP"/>
</dbReference>
<dbReference type="Pfam" id="PF13920">
    <property type="entry name" value="zf-C3HC4_3"/>
    <property type="match status" value="1"/>
</dbReference>
<dbReference type="Proteomes" id="UP001217089">
    <property type="component" value="Unassembled WGS sequence"/>
</dbReference>
<evidence type="ECO:0000256" key="4">
    <source>
        <dbReference type="PROSITE-ProRule" id="PRU00175"/>
    </source>
</evidence>
<dbReference type="CDD" id="cd16510">
    <property type="entry name" value="RING-HC_IAPs"/>
    <property type="match status" value="1"/>
</dbReference>
<keyword evidence="2 4" id="KW-0479">Metal-binding</keyword>
<organism evidence="7 8">
    <name type="scientific">Tegillarca granosa</name>
    <name type="common">Malaysian cockle</name>
    <name type="synonym">Anadara granosa</name>
    <dbReference type="NCBI Taxonomy" id="220873"/>
    <lineage>
        <taxon>Eukaryota</taxon>
        <taxon>Metazoa</taxon>
        <taxon>Spiralia</taxon>
        <taxon>Lophotrochozoa</taxon>
        <taxon>Mollusca</taxon>
        <taxon>Bivalvia</taxon>
        <taxon>Autobranchia</taxon>
        <taxon>Pteriomorphia</taxon>
        <taxon>Arcoida</taxon>
        <taxon>Arcoidea</taxon>
        <taxon>Arcidae</taxon>
        <taxon>Tegillarca</taxon>
    </lineage>
</organism>
<dbReference type="PROSITE" id="PS50143">
    <property type="entry name" value="BIR_REPEAT_2"/>
    <property type="match status" value="1"/>
</dbReference>
<reference evidence="7 8" key="1">
    <citation type="submission" date="2022-12" db="EMBL/GenBank/DDBJ databases">
        <title>Chromosome-level genome of Tegillarca granosa.</title>
        <authorList>
            <person name="Kim J."/>
        </authorList>
    </citation>
    <scope>NUCLEOTIDE SEQUENCE [LARGE SCALE GENOMIC DNA]</scope>
    <source>
        <strain evidence="7">Teg-2019</strain>
        <tissue evidence="7">Adductor muscle</tissue>
    </source>
</reference>